<protein>
    <submittedName>
        <fullName evidence="1">Uncharacterized protein</fullName>
    </submittedName>
</protein>
<comment type="caution">
    <text evidence="1">The sequence shown here is derived from an EMBL/GenBank/DDBJ whole genome shotgun (WGS) entry which is preliminary data.</text>
</comment>
<proteinExistence type="predicted"/>
<name>A0A9K3NR78_HELAN</name>
<keyword evidence="2" id="KW-1185">Reference proteome</keyword>
<reference evidence="1" key="1">
    <citation type="journal article" date="2017" name="Nature">
        <title>The sunflower genome provides insights into oil metabolism, flowering and Asterid evolution.</title>
        <authorList>
            <person name="Badouin H."/>
            <person name="Gouzy J."/>
            <person name="Grassa C.J."/>
            <person name="Murat F."/>
            <person name="Staton S.E."/>
            <person name="Cottret L."/>
            <person name="Lelandais-Briere C."/>
            <person name="Owens G.L."/>
            <person name="Carrere S."/>
            <person name="Mayjonade B."/>
            <person name="Legrand L."/>
            <person name="Gill N."/>
            <person name="Kane N.C."/>
            <person name="Bowers J.E."/>
            <person name="Hubner S."/>
            <person name="Bellec A."/>
            <person name="Berard A."/>
            <person name="Berges H."/>
            <person name="Blanchet N."/>
            <person name="Boniface M.C."/>
            <person name="Brunel D."/>
            <person name="Catrice O."/>
            <person name="Chaidir N."/>
            <person name="Claudel C."/>
            <person name="Donnadieu C."/>
            <person name="Faraut T."/>
            <person name="Fievet G."/>
            <person name="Helmstetter N."/>
            <person name="King M."/>
            <person name="Knapp S.J."/>
            <person name="Lai Z."/>
            <person name="Le Paslier M.C."/>
            <person name="Lippi Y."/>
            <person name="Lorenzon L."/>
            <person name="Mandel J.R."/>
            <person name="Marage G."/>
            <person name="Marchand G."/>
            <person name="Marquand E."/>
            <person name="Bret-Mestries E."/>
            <person name="Morien E."/>
            <person name="Nambeesan S."/>
            <person name="Nguyen T."/>
            <person name="Pegot-Espagnet P."/>
            <person name="Pouilly N."/>
            <person name="Raftis F."/>
            <person name="Sallet E."/>
            <person name="Schiex T."/>
            <person name="Thomas J."/>
            <person name="Vandecasteele C."/>
            <person name="Vares D."/>
            <person name="Vear F."/>
            <person name="Vautrin S."/>
            <person name="Crespi M."/>
            <person name="Mangin B."/>
            <person name="Burke J.M."/>
            <person name="Salse J."/>
            <person name="Munos S."/>
            <person name="Vincourt P."/>
            <person name="Rieseberg L.H."/>
            <person name="Langlade N.B."/>
        </authorList>
    </citation>
    <scope>NUCLEOTIDE SEQUENCE</scope>
    <source>
        <tissue evidence="1">Leaves</tissue>
    </source>
</reference>
<gene>
    <name evidence="1" type="ORF">HanXRQr2_Chr04g0146541</name>
</gene>
<sequence>MHESFHTFIFIQVHKSMFHFIDTLFLLIILNNDDDENHQSTSCTRLHSLSFGYLLTIFIVKI</sequence>
<dbReference type="Gramene" id="mRNA:HanXRQr2_Chr04g0146541">
    <property type="protein sequence ID" value="CDS:HanXRQr2_Chr04g0146541.1"/>
    <property type="gene ID" value="HanXRQr2_Chr04g0146541"/>
</dbReference>
<dbReference type="EMBL" id="MNCJ02000319">
    <property type="protein sequence ID" value="KAF5808538.1"/>
    <property type="molecule type" value="Genomic_DNA"/>
</dbReference>
<evidence type="ECO:0000313" key="2">
    <source>
        <dbReference type="Proteomes" id="UP000215914"/>
    </source>
</evidence>
<accession>A0A9K3NR78</accession>
<reference evidence="1" key="2">
    <citation type="submission" date="2020-06" db="EMBL/GenBank/DDBJ databases">
        <title>Helianthus annuus Genome sequencing and assembly Release 2.</title>
        <authorList>
            <person name="Gouzy J."/>
            <person name="Langlade N."/>
            <person name="Munos S."/>
        </authorList>
    </citation>
    <scope>NUCLEOTIDE SEQUENCE</scope>
    <source>
        <tissue evidence="1">Leaves</tissue>
    </source>
</reference>
<evidence type="ECO:0000313" key="1">
    <source>
        <dbReference type="EMBL" id="KAF5808538.1"/>
    </source>
</evidence>
<organism evidence="1 2">
    <name type="scientific">Helianthus annuus</name>
    <name type="common">Common sunflower</name>
    <dbReference type="NCBI Taxonomy" id="4232"/>
    <lineage>
        <taxon>Eukaryota</taxon>
        <taxon>Viridiplantae</taxon>
        <taxon>Streptophyta</taxon>
        <taxon>Embryophyta</taxon>
        <taxon>Tracheophyta</taxon>
        <taxon>Spermatophyta</taxon>
        <taxon>Magnoliopsida</taxon>
        <taxon>eudicotyledons</taxon>
        <taxon>Gunneridae</taxon>
        <taxon>Pentapetalae</taxon>
        <taxon>asterids</taxon>
        <taxon>campanulids</taxon>
        <taxon>Asterales</taxon>
        <taxon>Asteraceae</taxon>
        <taxon>Asteroideae</taxon>
        <taxon>Heliantheae alliance</taxon>
        <taxon>Heliantheae</taxon>
        <taxon>Helianthus</taxon>
    </lineage>
</organism>
<dbReference type="Proteomes" id="UP000215914">
    <property type="component" value="Unassembled WGS sequence"/>
</dbReference>
<dbReference type="AlphaFoldDB" id="A0A9K3NR78"/>